<dbReference type="InterPro" id="IPR027417">
    <property type="entry name" value="P-loop_NTPase"/>
</dbReference>
<proteinExistence type="predicted"/>
<dbReference type="GO" id="GO:0005829">
    <property type="term" value="C:cytosol"/>
    <property type="evidence" value="ECO:0007669"/>
    <property type="project" value="TreeGrafter"/>
</dbReference>
<dbReference type="InterPro" id="IPR005662">
    <property type="entry name" value="GTPase_Era-like"/>
</dbReference>
<gene>
    <name evidence="1" type="ORF">E1293_13910</name>
</gene>
<evidence type="ECO:0000313" key="2">
    <source>
        <dbReference type="Proteomes" id="UP000295578"/>
    </source>
</evidence>
<comment type="caution">
    <text evidence="1">The sequence shown here is derived from an EMBL/GenBank/DDBJ whole genome shotgun (WGS) entry which is preliminary data.</text>
</comment>
<dbReference type="OrthoDB" id="207675at2"/>
<sequence>MVRALTVLRDQLGAFDLLLDVPGVQQAREARDELRGQLDDYVLPRIQAAGAPMLVVLGGSTGAGKSTLVNTLVGARVSATGVLRPTTSSPILVCHPDHVRWFMEGPMLPGMGRVRGPAPDAIAGDQLVIIASDVLPPGLALLDSPDFDSVFEDHYEFATKLMAAADLWLCVTTAARYADAQVWQMLQRARENGATIGVVLSRVPGGAGEEVVEHFGEMLDEHEVGDAHRFTIPETRIEDSRLPEEVVEDIRDWLTGVAEDAEDREIVVSDTLAAVLDSYRTRVPELARQVEAQVEQRTELAGQVESGYGTALAELDEATRNGSLLRGEVLARWQDFAGTGDLLRSLHVQRSRRGRAANRRHRSPARVRALKAALRSGLESLIMASAEHGAEQVMARWREHPAGAQVIAGMDGDLGHVSPELSRRVTRAVSSWQDHVQELIRTEGVTKRSVAKLVSFDHEAVSLVLMIGLLGYGTSDVAVEGGNSAVPQRLLKALFGAESLRGMGAKARADLRSRIGMLFDEEAIRFGQVLDAAGIPDETVPVQLYQATYNLEVAR</sequence>
<dbReference type="AlphaFoldDB" id="A0A4R5BEZ0"/>
<dbReference type="SUPFAM" id="SSF52540">
    <property type="entry name" value="P-loop containing nucleoside triphosphate hydrolases"/>
    <property type="match status" value="1"/>
</dbReference>
<dbReference type="GO" id="GO:0000028">
    <property type="term" value="P:ribosomal small subunit assembly"/>
    <property type="evidence" value="ECO:0007669"/>
    <property type="project" value="TreeGrafter"/>
</dbReference>
<dbReference type="Gene3D" id="3.40.50.300">
    <property type="entry name" value="P-loop containing nucleotide triphosphate hydrolases"/>
    <property type="match status" value="1"/>
</dbReference>
<organism evidence="1 2">
    <name type="scientific">Actinomadura darangshiensis</name>
    <dbReference type="NCBI Taxonomy" id="705336"/>
    <lineage>
        <taxon>Bacteria</taxon>
        <taxon>Bacillati</taxon>
        <taxon>Actinomycetota</taxon>
        <taxon>Actinomycetes</taxon>
        <taxon>Streptosporangiales</taxon>
        <taxon>Thermomonosporaceae</taxon>
        <taxon>Actinomadura</taxon>
    </lineage>
</organism>
<name>A0A4R5BEZ0_9ACTN</name>
<dbReference type="Proteomes" id="UP000295578">
    <property type="component" value="Unassembled WGS sequence"/>
</dbReference>
<dbReference type="GO" id="GO:0019843">
    <property type="term" value="F:rRNA binding"/>
    <property type="evidence" value="ECO:0007669"/>
    <property type="project" value="TreeGrafter"/>
</dbReference>
<keyword evidence="2" id="KW-1185">Reference proteome</keyword>
<accession>A0A4R5BEZ0</accession>
<evidence type="ECO:0000313" key="1">
    <source>
        <dbReference type="EMBL" id="TDD83939.1"/>
    </source>
</evidence>
<dbReference type="PANTHER" id="PTHR42698:SF1">
    <property type="entry name" value="GTPASE ERA, MITOCHONDRIAL"/>
    <property type="match status" value="1"/>
</dbReference>
<dbReference type="PANTHER" id="PTHR42698">
    <property type="entry name" value="GTPASE ERA"/>
    <property type="match status" value="1"/>
</dbReference>
<protein>
    <submittedName>
        <fullName evidence="1">AAA family ATPase</fullName>
    </submittedName>
</protein>
<dbReference type="GO" id="GO:0043024">
    <property type="term" value="F:ribosomal small subunit binding"/>
    <property type="evidence" value="ECO:0007669"/>
    <property type="project" value="TreeGrafter"/>
</dbReference>
<dbReference type="EMBL" id="SMKY01000049">
    <property type="protein sequence ID" value="TDD83939.1"/>
    <property type="molecule type" value="Genomic_DNA"/>
</dbReference>
<dbReference type="GO" id="GO:0005525">
    <property type="term" value="F:GTP binding"/>
    <property type="evidence" value="ECO:0007669"/>
    <property type="project" value="InterPro"/>
</dbReference>
<reference evidence="1 2" key="1">
    <citation type="submission" date="2019-03" db="EMBL/GenBank/DDBJ databases">
        <title>Draft genome sequences of novel Actinobacteria.</title>
        <authorList>
            <person name="Sahin N."/>
            <person name="Ay H."/>
            <person name="Saygin H."/>
        </authorList>
    </citation>
    <scope>NUCLEOTIDE SEQUENCE [LARGE SCALE GENOMIC DNA]</scope>
    <source>
        <strain evidence="1 2">DSM 45941</strain>
    </source>
</reference>